<accession>A0A8T1V4Y2</accession>
<proteinExistence type="predicted"/>
<evidence type="ECO:0000313" key="2">
    <source>
        <dbReference type="Proteomes" id="UP000693981"/>
    </source>
</evidence>
<sequence length="59" mass="6436">MLRVVSRFGQPARRVVQAASKSVVGAHNIQCRCGNCVQHPMGCTCPRCQSRSFSVKSQS</sequence>
<dbReference type="AlphaFoldDB" id="A0A8T1V4Y2"/>
<evidence type="ECO:0000313" key="1">
    <source>
        <dbReference type="EMBL" id="KAG7375108.1"/>
    </source>
</evidence>
<reference evidence="1" key="1">
    <citation type="submission" date="2021-02" db="EMBL/GenBank/DDBJ databases">
        <authorList>
            <person name="Palmer J.M."/>
        </authorList>
    </citation>
    <scope>NUCLEOTIDE SEQUENCE</scope>
    <source>
        <strain evidence="1">SCRP23</strain>
    </source>
</reference>
<dbReference type="Proteomes" id="UP000693981">
    <property type="component" value="Unassembled WGS sequence"/>
</dbReference>
<comment type="caution">
    <text evidence="1">The sequence shown here is derived from an EMBL/GenBank/DDBJ whole genome shotgun (WGS) entry which is preliminary data.</text>
</comment>
<name>A0A8T1V4Y2_9STRA</name>
<protein>
    <submittedName>
        <fullName evidence="1">Alcohol dehydrogenase</fullName>
    </submittedName>
</protein>
<organism evidence="1 2">
    <name type="scientific">Phytophthora boehmeriae</name>
    <dbReference type="NCBI Taxonomy" id="109152"/>
    <lineage>
        <taxon>Eukaryota</taxon>
        <taxon>Sar</taxon>
        <taxon>Stramenopiles</taxon>
        <taxon>Oomycota</taxon>
        <taxon>Peronosporomycetes</taxon>
        <taxon>Peronosporales</taxon>
        <taxon>Peronosporaceae</taxon>
        <taxon>Phytophthora</taxon>
    </lineage>
</organism>
<dbReference type="EMBL" id="JAGDFL010002123">
    <property type="protein sequence ID" value="KAG7375108.1"/>
    <property type="molecule type" value="Genomic_DNA"/>
</dbReference>
<gene>
    <name evidence="1" type="primary">ADH1_2</name>
    <name evidence="1" type="ORF">PHYBOEH_003930</name>
</gene>
<feature type="non-terminal residue" evidence="1">
    <location>
        <position position="59"/>
    </location>
</feature>
<keyword evidence="2" id="KW-1185">Reference proteome</keyword>